<dbReference type="InterPro" id="IPR004045">
    <property type="entry name" value="Glutathione_S-Trfase_N"/>
</dbReference>
<dbReference type="CDD" id="cd03053">
    <property type="entry name" value="GST_N_Phi"/>
    <property type="match status" value="1"/>
</dbReference>
<evidence type="ECO:0000259" key="3">
    <source>
        <dbReference type="PROSITE" id="PS50404"/>
    </source>
</evidence>
<sequence>MAAPVVYGPGVSTYVRTVRLTLEEKALEYRLVEVDLLKGEHQEPAHRARHPFGKVPVLEHDGYSLYETSAITRYLDAAFPEVSLTPTDPRQIGRMQQAIAVVDAYVYKALVTDIVIPRVLVPMTGGTPDEAAIQGALPMAELCLRVLDELLEGVSYLSGGGLGLADLHLAPILAYFSRTPEGGRLLPSYPNLQRWWGGIASRESMARTQPGLG</sequence>
<dbReference type="InterPro" id="IPR036249">
    <property type="entry name" value="Thioredoxin-like_sf"/>
</dbReference>
<dbReference type="InterPro" id="IPR036282">
    <property type="entry name" value="Glutathione-S-Trfase_C_sf"/>
</dbReference>
<comment type="caution">
    <text evidence="5">The sequence shown here is derived from an EMBL/GenBank/DDBJ whole genome shotgun (WGS) entry which is preliminary data.</text>
</comment>
<dbReference type="InterPro" id="IPR040079">
    <property type="entry name" value="Glutathione_S-Trfase"/>
</dbReference>
<dbReference type="Pfam" id="PF13417">
    <property type="entry name" value="GST_N_3"/>
    <property type="match status" value="1"/>
</dbReference>
<dbReference type="EMBL" id="JBBLZC010000003">
    <property type="protein sequence ID" value="MEK0082330.1"/>
    <property type="molecule type" value="Genomic_DNA"/>
</dbReference>
<dbReference type="PROSITE" id="PS50405">
    <property type="entry name" value="GST_CTER"/>
    <property type="match status" value="1"/>
</dbReference>
<dbReference type="Gene3D" id="3.40.30.10">
    <property type="entry name" value="Glutaredoxin"/>
    <property type="match status" value="1"/>
</dbReference>
<evidence type="ECO:0000256" key="1">
    <source>
        <dbReference type="ARBA" id="ARBA00012452"/>
    </source>
</evidence>
<dbReference type="Gene3D" id="1.20.1050.10">
    <property type="match status" value="1"/>
</dbReference>
<dbReference type="PANTHER" id="PTHR43900:SF3">
    <property type="entry name" value="GLUTATHIONE S-TRANSFERASE RHO"/>
    <property type="match status" value="1"/>
</dbReference>
<evidence type="ECO:0000256" key="2">
    <source>
        <dbReference type="ARBA" id="ARBA00022679"/>
    </source>
</evidence>
<dbReference type="SUPFAM" id="SSF47616">
    <property type="entry name" value="GST C-terminal domain-like"/>
    <property type="match status" value="1"/>
</dbReference>
<dbReference type="SUPFAM" id="SSF52833">
    <property type="entry name" value="Thioredoxin-like"/>
    <property type="match status" value="1"/>
</dbReference>
<dbReference type="SFLD" id="SFLDG00358">
    <property type="entry name" value="Main_(cytGST)"/>
    <property type="match status" value="1"/>
</dbReference>
<dbReference type="PROSITE" id="PS50404">
    <property type="entry name" value="GST_NTER"/>
    <property type="match status" value="1"/>
</dbReference>
<dbReference type="InterPro" id="IPR004046">
    <property type="entry name" value="GST_C"/>
</dbReference>
<protein>
    <recommendedName>
        <fullName evidence="1">glutathione transferase</fullName>
        <ecNumber evidence="1">2.5.1.18</ecNumber>
    </recommendedName>
</protein>
<dbReference type="RefSeq" id="WP_418158184.1">
    <property type="nucleotide sequence ID" value="NZ_JBBLZC010000003.1"/>
</dbReference>
<proteinExistence type="predicted"/>
<dbReference type="EC" id="2.5.1.18" evidence="1"/>
<feature type="domain" description="GST N-terminal" evidence="3">
    <location>
        <begin position="2"/>
        <end position="83"/>
    </location>
</feature>
<organism evidence="5 6">
    <name type="scientific">Benzoatithermus flavus</name>
    <dbReference type="NCBI Taxonomy" id="3108223"/>
    <lineage>
        <taxon>Bacteria</taxon>
        <taxon>Pseudomonadati</taxon>
        <taxon>Pseudomonadota</taxon>
        <taxon>Alphaproteobacteria</taxon>
        <taxon>Geminicoccales</taxon>
        <taxon>Geminicoccaceae</taxon>
        <taxon>Benzoatithermus</taxon>
    </lineage>
</organism>
<keyword evidence="6" id="KW-1185">Reference proteome</keyword>
<dbReference type="Proteomes" id="UP001375743">
    <property type="component" value="Unassembled WGS sequence"/>
</dbReference>
<accession>A0ABU8XMB0</accession>
<feature type="domain" description="GST C-terminal" evidence="4">
    <location>
        <begin position="88"/>
        <end position="213"/>
    </location>
</feature>
<name>A0ABU8XMB0_9PROT</name>
<evidence type="ECO:0000313" key="6">
    <source>
        <dbReference type="Proteomes" id="UP001375743"/>
    </source>
</evidence>
<keyword evidence="2" id="KW-0808">Transferase</keyword>
<dbReference type="SFLD" id="SFLDS00019">
    <property type="entry name" value="Glutathione_Transferase_(cytos"/>
    <property type="match status" value="1"/>
</dbReference>
<reference evidence="5 6" key="1">
    <citation type="submission" date="2024-01" db="EMBL/GenBank/DDBJ databases">
        <title>Multi-omics insights into the function and evolution of sodium benzoate biodegradation pathways in Benzoatithermus flavus gen. nov., sp. nov. from hot spring.</title>
        <authorList>
            <person name="Hu C.-J."/>
            <person name="Li W.-J."/>
        </authorList>
    </citation>
    <scope>NUCLEOTIDE SEQUENCE [LARGE SCALE GENOMIC DNA]</scope>
    <source>
        <strain evidence="5 6">SYSU G07066</strain>
    </source>
</reference>
<dbReference type="Pfam" id="PF00043">
    <property type="entry name" value="GST_C"/>
    <property type="match status" value="1"/>
</dbReference>
<evidence type="ECO:0000313" key="5">
    <source>
        <dbReference type="EMBL" id="MEK0082330.1"/>
    </source>
</evidence>
<dbReference type="InterPro" id="IPR010987">
    <property type="entry name" value="Glutathione-S-Trfase_C-like"/>
</dbReference>
<dbReference type="PANTHER" id="PTHR43900">
    <property type="entry name" value="GLUTATHIONE S-TRANSFERASE RHO"/>
    <property type="match status" value="1"/>
</dbReference>
<evidence type="ECO:0000259" key="4">
    <source>
        <dbReference type="PROSITE" id="PS50405"/>
    </source>
</evidence>
<gene>
    <name evidence="5" type="ORF">U1T56_04160</name>
</gene>